<accession>D3DFR1</accession>
<organism evidence="1 2">
    <name type="scientific">Hydrogenobacter thermophilus (strain DSM 6534 / IAM 12695 / TK-6)</name>
    <dbReference type="NCBI Taxonomy" id="608538"/>
    <lineage>
        <taxon>Bacteria</taxon>
        <taxon>Pseudomonadati</taxon>
        <taxon>Aquificota</taxon>
        <taxon>Aquificia</taxon>
        <taxon>Aquificales</taxon>
        <taxon>Aquificaceae</taxon>
        <taxon>Hydrogenobacter</taxon>
    </lineage>
</organism>
<dbReference type="KEGG" id="hth:HTH_0196"/>
<gene>
    <name evidence="1" type="ordered locus">HTH_0196</name>
</gene>
<sequence>MERFTIPATPATHRELLLTSGTIQIFKNLIIFNFPEKMLKNPYINLFIDKTAFVNSISDQEIINYVRNSNYLDKVNPGQETGIKELIY</sequence>
<evidence type="ECO:0000313" key="1">
    <source>
        <dbReference type="EMBL" id="BAI68663.1"/>
    </source>
</evidence>
<dbReference type="EMBL" id="AP011112">
    <property type="protein sequence ID" value="BAI68663.1"/>
    <property type="molecule type" value="Genomic_DNA"/>
</dbReference>
<protein>
    <submittedName>
        <fullName evidence="1">Uncharacterized protein</fullName>
    </submittedName>
</protein>
<proteinExistence type="predicted"/>
<evidence type="ECO:0000313" key="2">
    <source>
        <dbReference type="Proteomes" id="UP000002574"/>
    </source>
</evidence>
<keyword evidence="2" id="KW-1185">Reference proteome</keyword>
<reference evidence="1 2" key="1">
    <citation type="journal article" date="2010" name="J. Bacteriol.">
        <title>Complete genome sequence of the thermophilic, obligately chemolithoautotrophic hydrogen-oxidizing bacterium Hydrogenobacter thermophilus TK-6.</title>
        <authorList>
            <person name="Arai H."/>
            <person name="Kanbe H."/>
            <person name="Ishii M."/>
            <person name="Igarashi Y."/>
        </authorList>
    </citation>
    <scope>NUCLEOTIDE SEQUENCE [LARGE SCALE GENOMIC DNA]</scope>
    <source>
        <strain evidence="2">DSM 6534 / IAM 12695 / TK-6 [Tokyo]</strain>
    </source>
</reference>
<dbReference type="STRING" id="608538.HTH_0196"/>
<dbReference type="AlphaFoldDB" id="D3DFR1"/>
<dbReference type="Proteomes" id="UP000002574">
    <property type="component" value="Chromosome"/>
</dbReference>
<name>D3DFR1_HYDTT</name>